<comment type="caution">
    <text evidence="1">The sequence shown here is derived from an EMBL/GenBank/DDBJ whole genome shotgun (WGS) entry which is preliminary data.</text>
</comment>
<sequence length="408" mass="47320">ITLSMLEGNRLAKLPTETLYLIMEQLNRNDLKNISKTCRWLYRMSSKFRFGFVSPEWEAVNDFDVKNSNVIASNYRDGVWSDNIFYLVIFSKDEPICWSLDITVHPITWTSKPIKIVLDSHDSYEPVRYTAAAIIAKIMYIFGGENIETEKLSNVLYELDIKTYNMRKVESSSTPAPRKMHTLNAIDGNRLIMFGGRCLRGEEIYDTQHFAIYDVKKNVWSYHTEPNNMPYRRASHSTAVFDEKLYIFGGQQINSTTTKETEIHDDKDIHFYDVCHNNWLKIITPYPDGSRLSPTLSLPPDWIATNGSKVGRRVHAAMFSMHHRIVILSGMERDEFNYEKEGRPWELLKTLSLEERNWDHIRVKGLPQMGCVAVVSEYKNETIGIFVIGKVHDDNKLIMGWIKDSIDI</sequence>
<evidence type="ECO:0000313" key="1">
    <source>
        <dbReference type="EMBL" id="CAG8682826.1"/>
    </source>
</evidence>
<protein>
    <submittedName>
        <fullName evidence="1">674_t:CDS:1</fullName>
    </submittedName>
</protein>
<evidence type="ECO:0000313" key="2">
    <source>
        <dbReference type="Proteomes" id="UP000789702"/>
    </source>
</evidence>
<feature type="non-terminal residue" evidence="1">
    <location>
        <position position="1"/>
    </location>
</feature>
<proteinExistence type="predicted"/>
<dbReference type="EMBL" id="CAJVPU010021810">
    <property type="protein sequence ID" value="CAG8682826.1"/>
    <property type="molecule type" value="Genomic_DNA"/>
</dbReference>
<name>A0ACA9NXU1_9GLOM</name>
<organism evidence="1 2">
    <name type="scientific">Dentiscutata heterogama</name>
    <dbReference type="NCBI Taxonomy" id="1316150"/>
    <lineage>
        <taxon>Eukaryota</taxon>
        <taxon>Fungi</taxon>
        <taxon>Fungi incertae sedis</taxon>
        <taxon>Mucoromycota</taxon>
        <taxon>Glomeromycotina</taxon>
        <taxon>Glomeromycetes</taxon>
        <taxon>Diversisporales</taxon>
        <taxon>Gigasporaceae</taxon>
        <taxon>Dentiscutata</taxon>
    </lineage>
</organism>
<reference evidence="1" key="1">
    <citation type="submission" date="2021-06" db="EMBL/GenBank/DDBJ databases">
        <authorList>
            <person name="Kallberg Y."/>
            <person name="Tangrot J."/>
            <person name="Rosling A."/>
        </authorList>
    </citation>
    <scope>NUCLEOTIDE SEQUENCE</scope>
    <source>
        <strain evidence="1">IL203A</strain>
    </source>
</reference>
<keyword evidence="2" id="KW-1185">Reference proteome</keyword>
<dbReference type="Proteomes" id="UP000789702">
    <property type="component" value="Unassembled WGS sequence"/>
</dbReference>
<gene>
    <name evidence="1" type="ORF">DHETER_LOCUS10748</name>
</gene>
<accession>A0ACA9NXU1</accession>